<protein>
    <submittedName>
        <fullName evidence="1">Uncharacterized protein</fullName>
    </submittedName>
</protein>
<dbReference type="Proteomes" id="UP001054837">
    <property type="component" value="Unassembled WGS sequence"/>
</dbReference>
<evidence type="ECO:0000313" key="1">
    <source>
        <dbReference type="EMBL" id="GIY18078.1"/>
    </source>
</evidence>
<reference evidence="1 2" key="1">
    <citation type="submission" date="2021-06" db="EMBL/GenBank/DDBJ databases">
        <title>Caerostris darwini draft genome.</title>
        <authorList>
            <person name="Kono N."/>
            <person name="Arakawa K."/>
        </authorList>
    </citation>
    <scope>NUCLEOTIDE SEQUENCE [LARGE SCALE GENOMIC DNA]</scope>
</reference>
<sequence>MLKIQQNKHCKFEFQKEVLEIYWEIFDINDASSSRGQAVMANMDKISTKIDGDRRAMTCEIDQPLTLSVIGVLEIPGRGQAVMANMDKISTKIDGNRRAMTREIDQPLTLSVIGVLEILGRGQAVMANMDKISTKIDGNRRAMTREIDQPLTLSVIGVLEILVSVRIIKKFFISMELQFKNKDLT</sequence>
<proteinExistence type="predicted"/>
<comment type="caution">
    <text evidence="1">The sequence shown here is derived from an EMBL/GenBank/DDBJ whole genome shotgun (WGS) entry which is preliminary data.</text>
</comment>
<gene>
    <name evidence="1" type="ORF">CDAR_286831</name>
</gene>
<accession>A0AAV4RDD6</accession>
<name>A0AAV4RDD6_9ARAC</name>
<keyword evidence="2" id="KW-1185">Reference proteome</keyword>
<dbReference type="AlphaFoldDB" id="A0AAV4RDD6"/>
<evidence type="ECO:0000313" key="2">
    <source>
        <dbReference type="Proteomes" id="UP001054837"/>
    </source>
</evidence>
<dbReference type="EMBL" id="BPLQ01005865">
    <property type="protein sequence ID" value="GIY18078.1"/>
    <property type="molecule type" value="Genomic_DNA"/>
</dbReference>
<organism evidence="1 2">
    <name type="scientific">Caerostris darwini</name>
    <dbReference type="NCBI Taxonomy" id="1538125"/>
    <lineage>
        <taxon>Eukaryota</taxon>
        <taxon>Metazoa</taxon>
        <taxon>Ecdysozoa</taxon>
        <taxon>Arthropoda</taxon>
        <taxon>Chelicerata</taxon>
        <taxon>Arachnida</taxon>
        <taxon>Araneae</taxon>
        <taxon>Araneomorphae</taxon>
        <taxon>Entelegynae</taxon>
        <taxon>Araneoidea</taxon>
        <taxon>Araneidae</taxon>
        <taxon>Caerostris</taxon>
    </lineage>
</organism>